<dbReference type="Proteomes" id="UP001597108">
    <property type="component" value="Unassembled WGS sequence"/>
</dbReference>
<dbReference type="PANTHER" id="PTHR38340">
    <property type="entry name" value="S-LAYER PROTEIN"/>
    <property type="match status" value="1"/>
</dbReference>
<evidence type="ECO:0000256" key="1">
    <source>
        <dbReference type="ARBA" id="ARBA00004613"/>
    </source>
</evidence>
<dbReference type="InterPro" id="IPR050557">
    <property type="entry name" value="RTX_toxin/Mannuronan_C5-epim"/>
</dbReference>
<protein>
    <submittedName>
        <fullName evidence="3">Calcium-binding protein</fullName>
    </submittedName>
</protein>
<dbReference type="InterPro" id="IPR011049">
    <property type="entry name" value="Serralysin-like_metalloprot_C"/>
</dbReference>
<proteinExistence type="predicted"/>
<comment type="subcellular location">
    <subcellularLocation>
        <location evidence="1">Secreted</location>
    </subcellularLocation>
</comment>
<evidence type="ECO:0000313" key="4">
    <source>
        <dbReference type="Proteomes" id="UP001597108"/>
    </source>
</evidence>
<reference evidence="4" key="1">
    <citation type="journal article" date="2019" name="Int. J. Syst. Evol. Microbiol.">
        <title>The Global Catalogue of Microorganisms (GCM) 10K type strain sequencing project: providing services to taxonomists for standard genome sequencing and annotation.</title>
        <authorList>
            <consortium name="The Broad Institute Genomics Platform"/>
            <consortium name="The Broad Institute Genome Sequencing Center for Infectious Disease"/>
            <person name="Wu L."/>
            <person name="Ma J."/>
        </authorList>
    </citation>
    <scope>NUCLEOTIDE SEQUENCE [LARGE SCALE GENOMIC DNA]</scope>
    <source>
        <strain evidence="4">CCUG 60524</strain>
    </source>
</reference>
<evidence type="ECO:0000256" key="2">
    <source>
        <dbReference type="ARBA" id="ARBA00022525"/>
    </source>
</evidence>
<organism evidence="3 4">
    <name type="scientific">Tropicimonas aquimaris</name>
    <dbReference type="NCBI Taxonomy" id="914152"/>
    <lineage>
        <taxon>Bacteria</taxon>
        <taxon>Pseudomonadati</taxon>
        <taxon>Pseudomonadota</taxon>
        <taxon>Alphaproteobacteria</taxon>
        <taxon>Rhodobacterales</taxon>
        <taxon>Roseobacteraceae</taxon>
        <taxon>Tropicimonas</taxon>
    </lineage>
</organism>
<dbReference type="EMBL" id="JBHTJT010000008">
    <property type="protein sequence ID" value="MFD0979401.1"/>
    <property type="molecule type" value="Genomic_DNA"/>
</dbReference>
<dbReference type="SUPFAM" id="SSF51120">
    <property type="entry name" value="beta-Roll"/>
    <property type="match status" value="1"/>
</dbReference>
<sequence>MTAAINTETLAVELKTYLASTMPTSLEGVTGDLWDWLDRNEERLGDWLDNLMEHLGDWVDRKSDTLSDAKADALGDWLDNLEADLEEFIENGLGTLGDLVDDASEGADTDIGPIVGDTDLNTLAAELKTYLASSMPTSLDGVTGDLWDWLDRNEEQLGDWLDNLMDHLGDWVDRKSDTLSDAKADALGDWLDNLEADLEEFIESGLEALDDLIDGTEGDDEIRAGDGDDEVYALSGDDTVLGGKGADRLKGGADNDRLIGGAGRDKLFGGAGDDVMLGGTGKDVYRGGAGDDSFVFKTLNHSSVGKKRDIVHFEEGDEIDLSDIDACVTEGGDQDFDWIGRQGFSGEEGELRMKGGVLRADVDGDGKADFAIEIQGTISLDDLIL</sequence>
<name>A0ABW3IN98_9RHOB</name>
<dbReference type="Gene3D" id="2.150.10.10">
    <property type="entry name" value="Serralysin-like metalloprotease, C-terminal"/>
    <property type="match status" value="1"/>
</dbReference>
<dbReference type="Pfam" id="PF00353">
    <property type="entry name" value="HemolysinCabind"/>
    <property type="match status" value="2"/>
</dbReference>
<comment type="caution">
    <text evidence="3">The sequence shown here is derived from an EMBL/GenBank/DDBJ whole genome shotgun (WGS) entry which is preliminary data.</text>
</comment>
<dbReference type="PANTHER" id="PTHR38340:SF1">
    <property type="entry name" value="S-LAYER PROTEIN"/>
    <property type="match status" value="1"/>
</dbReference>
<gene>
    <name evidence="3" type="ORF">ACFQ2S_07000</name>
</gene>
<dbReference type="PROSITE" id="PS00330">
    <property type="entry name" value="HEMOLYSIN_CALCIUM"/>
    <property type="match status" value="1"/>
</dbReference>
<dbReference type="PRINTS" id="PR00313">
    <property type="entry name" value="CABNDNGRPT"/>
</dbReference>
<dbReference type="InterPro" id="IPR001343">
    <property type="entry name" value="Hemolysn_Ca-bd"/>
</dbReference>
<evidence type="ECO:0000313" key="3">
    <source>
        <dbReference type="EMBL" id="MFD0979401.1"/>
    </source>
</evidence>
<keyword evidence="4" id="KW-1185">Reference proteome</keyword>
<accession>A0ABW3IN98</accession>
<keyword evidence="2" id="KW-0964">Secreted</keyword>
<dbReference type="RefSeq" id="WP_386073740.1">
    <property type="nucleotide sequence ID" value="NZ_JBHTJT010000008.1"/>
</dbReference>
<dbReference type="InterPro" id="IPR018511">
    <property type="entry name" value="Hemolysin-typ_Ca-bd_CS"/>
</dbReference>